<accession>A0A5B2WFW1</accession>
<dbReference type="AlphaFoldDB" id="A0A5B2WFW1"/>
<evidence type="ECO:0000256" key="1">
    <source>
        <dbReference type="SAM" id="MobiDB-lite"/>
    </source>
</evidence>
<feature type="region of interest" description="Disordered" evidence="1">
    <location>
        <begin position="51"/>
        <end position="77"/>
    </location>
</feature>
<sequence>MNGEHSAYPPAHQPAERIDIETRGMIRAGRDVVDQHDVATLHGLAWETARRRTPRPWESPHPAPVNAKGEAGRAVRGQQRPLYDAEQASAFANGQPVPPLPDTDAAEDLLDQDEAAELLGVESASWYSGVRDGYLPTADSSPHGVDHWFRRTVTEAKAHRAGRGAGGGRPPNAAAAVAASPRERVFAVLRSAAQAGENLSLAELMVRAGVSRPTAVAHRNAWRSGCR</sequence>
<reference evidence="2 3" key="2">
    <citation type="submission" date="2019-09" db="EMBL/GenBank/DDBJ databases">
        <authorList>
            <person name="Jin C."/>
        </authorList>
    </citation>
    <scope>NUCLEOTIDE SEQUENCE [LARGE SCALE GENOMIC DNA]</scope>
    <source>
        <strain evidence="2 3">AN110305</strain>
    </source>
</reference>
<proteinExistence type="predicted"/>
<evidence type="ECO:0000313" key="2">
    <source>
        <dbReference type="EMBL" id="KAA2249542.1"/>
    </source>
</evidence>
<gene>
    <name evidence="2" type="ORF">F0L68_39315</name>
</gene>
<dbReference type="Proteomes" id="UP000323454">
    <property type="component" value="Unassembled WGS sequence"/>
</dbReference>
<organism evidence="2 3">
    <name type="scientific">Solihabitans fulvus</name>
    <dbReference type="NCBI Taxonomy" id="1892852"/>
    <lineage>
        <taxon>Bacteria</taxon>
        <taxon>Bacillati</taxon>
        <taxon>Actinomycetota</taxon>
        <taxon>Actinomycetes</taxon>
        <taxon>Pseudonocardiales</taxon>
        <taxon>Pseudonocardiaceae</taxon>
        <taxon>Solihabitans</taxon>
    </lineage>
</organism>
<protein>
    <submittedName>
        <fullName evidence="2">Uncharacterized protein</fullName>
    </submittedName>
</protein>
<comment type="caution">
    <text evidence="2">The sequence shown here is derived from an EMBL/GenBank/DDBJ whole genome shotgun (WGS) entry which is preliminary data.</text>
</comment>
<dbReference type="RefSeq" id="WP_149855015.1">
    <property type="nucleotide sequence ID" value="NZ_VUOB01000094.1"/>
</dbReference>
<evidence type="ECO:0000313" key="3">
    <source>
        <dbReference type="Proteomes" id="UP000323454"/>
    </source>
</evidence>
<dbReference type="EMBL" id="VUOB01000094">
    <property type="protein sequence ID" value="KAA2249542.1"/>
    <property type="molecule type" value="Genomic_DNA"/>
</dbReference>
<keyword evidence="3" id="KW-1185">Reference proteome</keyword>
<name>A0A5B2WFW1_9PSEU</name>
<dbReference type="OrthoDB" id="3680624at2"/>
<reference evidence="2 3" key="1">
    <citation type="submission" date="2019-09" db="EMBL/GenBank/DDBJ databases">
        <title>Goodfellowia gen. nov., a new genus of the Pseudonocardineae related to Actinoalloteichus, containing Goodfellowia coeruleoviolacea gen. nov., comb. nov. gen. nov., comb. nov.</title>
        <authorList>
            <person name="Labeda D."/>
        </authorList>
    </citation>
    <scope>NUCLEOTIDE SEQUENCE [LARGE SCALE GENOMIC DNA]</scope>
    <source>
        <strain evidence="2 3">AN110305</strain>
    </source>
</reference>